<evidence type="ECO:0000256" key="1">
    <source>
        <dbReference type="ARBA" id="ARBA00000085"/>
    </source>
</evidence>
<dbReference type="SMART" id="SM00387">
    <property type="entry name" value="HATPase_c"/>
    <property type="match status" value="1"/>
</dbReference>
<feature type="transmembrane region" description="Helical" evidence="5">
    <location>
        <begin position="99"/>
        <end position="120"/>
    </location>
</feature>
<evidence type="ECO:0000256" key="2">
    <source>
        <dbReference type="ARBA" id="ARBA00012438"/>
    </source>
</evidence>
<protein>
    <recommendedName>
        <fullName evidence="2">histidine kinase</fullName>
        <ecNumber evidence="2">2.7.13.3</ecNumber>
    </recommendedName>
</protein>
<accession>A0ABM7X392</accession>
<dbReference type="SMART" id="SM00448">
    <property type="entry name" value="REC"/>
    <property type="match status" value="1"/>
</dbReference>
<dbReference type="PRINTS" id="PR00344">
    <property type="entry name" value="BCTRLSENSOR"/>
</dbReference>
<organism evidence="8 9">
    <name type="scientific">Anaeromyxobacter oryzae</name>
    <dbReference type="NCBI Taxonomy" id="2918170"/>
    <lineage>
        <taxon>Bacteria</taxon>
        <taxon>Pseudomonadati</taxon>
        <taxon>Myxococcota</taxon>
        <taxon>Myxococcia</taxon>
        <taxon>Myxococcales</taxon>
        <taxon>Cystobacterineae</taxon>
        <taxon>Anaeromyxobacteraceae</taxon>
        <taxon>Anaeromyxobacter</taxon>
    </lineage>
</organism>
<keyword evidence="3 4" id="KW-0597">Phosphoprotein</keyword>
<feature type="transmembrane region" description="Helical" evidence="5">
    <location>
        <begin position="65"/>
        <end position="87"/>
    </location>
</feature>
<dbReference type="Pfam" id="PF00072">
    <property type="entry name" value="Response_reg"/>
    <property type="match status" value="1"/>
</dbReference>
<dbReference type="PROSITE" id="PS50110">
    <property type="entry name" value="RESPONSE_REGULATORY"/>
    <property type="match status" value="1"/>
</dbReference>
<feature type="transmembrane region" description="Helical" evidence="5">
    <location>
        <begin position="140"/>
        <end position="161"/>
    </location>
</feature>
<evidence type="ECO:0000259" key="7">
    <source>
        <dbReference type="PROSITE" id="PS50110"/>
    </source>
</evidence>
<dbReference type="InterPro" id="IPR036890">
    <property type="entry name" value="HATPase_C_sf"/>
</dbReference>
<dbReference type="Gene3D" id="3.40.50.2300">
    <property type="match status" value="1"/>
</dbReference>
<evidence type="ECO:0000313" key="8">
    <source>
        <dbReference type="EMBL" id="BDG06268.1"/>
    </source>
</evidence>
<dbReference type="SUPFAM" id="SSF47384">
    <property type="entry name" value="Homodimeric domain of signal transducing histidine kinase"/>
    <property type="match status" value="1"/>
</dbReference>
<dbReference type="Pfam" id="PF00512">
    <property type="entry name" value="HisKA"/>
    <property type="match status" value="1"/>
</dbReference>
<sequence>MIAAAFSLIAAAVAAYVALLSARFARAPSFPDQGWFARVALTAAAFTACNVVTTAPGAPDDLVVLFARFQIFIGTLHAASWLHYSSVHLRTPSRLDRPLSIALVALGALVLVPYAGFTGTVTRTTFAALGIHYNNAEPTAVADGVLAVAYAALLLVTARFWRAARRGVPHAALHAASLVVLLAMAVNDGLVLAGVLSTPYLLDLGFVFPVAAVAYALGARVVDDARALAQLRHALEQQVEERTGELALSESARVRAEKLAALGQLSAGVAHEVNNPAAILSANLRYLSDAADRGRALPAEAAEVLRESRQAVDRIARIVRQLLDTSRLAAEAGRPGAPVDLAVAAADAVRLARPRTGAVRIDVDVPAELWATAQDELVVQVIANLVVNGAQAIPPGRQGHVTVRGARAGDRVRLLVEDDGAGMDVETLRRVFEPFFSTKPFGAGTGLGLAVSRGLVSSMGGDLRLESALGVGTRAVVELPAGSAPATAGAPQPAPHAEAPERRRSVLLVDDDPAVRASLARLLSVDYAVTVAGGPGDAIPLARSGRFDVILCDVMMPDGGAERLAAALDREAPAVAARLVFLTGGASTLAARAFLADDPRPVLEKPLDLDAFARTVRPLEEARRTPAA</sequence>
<keyword evidence="5" id="KW-0812">Transmembrane</keyword>
<keyword evidence="5" id="KW-1133">Transmembrane helix</keyword>
<dbReference type="InterPro" id="IPR005467">
    <property type="entry name" value="His_kinase_dom"/>
</dbReference>
<dbReference type="Pfam" id="PF02518">
    <property type="entry name" value="HATPase_c"/>
    <property type="match status" value="1"/>
</dbReference>
<dbReference type="SUPFAM" id="SSF55874">
    <property type="entry name" value="ATPase domain of HSP90 chaperone/DNA topoisomerase II/histidine kinase"/>
    <property type="match status" value="1"/>
</dbReference>
<dbReference type="InterPro" id="IPR003661">
    <property type="entry name" value="HisK_dim/P_dom"/>
</dbReference>
<dbReference type="CDD" id="cd00082">
    <property type="entry name" value="HisKA"/>
    <property type="match status" value="1"/>
</dbReference>
<feature type="transmembrane region" description="Helical" evidence="5">
    <location>
        <begin position="173"/>
        <end position="194"/>
    </location>
</feature>
<feature type="modified residue" description="4-aspartylphosphate" evidence="4">
    <location>
        <position position="553"/>
    </location>
</feature>
<dbReference type="CDD" id="cd00156">
    <property type="entry name" value="REC"/>
    <property type="match status" value="1"/>
</dbReference>
<keyword evidence="5" id="KW-0472">Membrane</keyword>
<dbReference type="SUPFAM" id="SSF52172">
    <property type="entry name" value="CheY-like"/>
    <property type="match status" value="1"/>
</dbReference>
<dbReference type="InterPro" id="IPR011006">
    <property type="entry name" value="CheY-like_superfamily"/>
</dbReference>
<evidence type="ECO:0000313" key="9">
    <source>
        <dbReference type="Proteomes" id="UP001162891"/>
    </source>
</evidence>
<dbReference type="EC" id="2.7.13.3" evidence="2"/>
<dbReference type="PANTHER" id="PTHR43065">
    <property type="entry name" value="SENSOR HISTIDINE KINASE"/>
    <property type="match status" value="1"/>
</dbReference>
<comment type="catalytic activity">
    <reaction evidence="1">
        <text>ATP + protein L-histidine = ADP + protein N-phospho-L-histidine.</text>
        <dbReference type="EC" id="2.7.13.3"/>
    </reaction>
</comment>
<dbReference type="InterPro" id="IPR003594">
    <property type="entry name" value="HATPase_dom"/>
</dbReference>
<keyword evidence="9" id="KW-1185">Reference proteome</keyword>
<dbReference type="PROSITE" id="PS50109">
    <property type="entry name" value="HIS_KIN"/>
    <property type="match status" value="1"/>
</dbReference>
<name>A0ABM7X392_9BACT</name>
<reference evidence="9" key="1">
    <citation type="journal article" date="2022" name="Int. J. Syst. Evol. Microbiol.">
        <title>Anaeromyxobacter oryzae sp. nov., Anaeromyxobacter diazotrophicus sp. nov. and Anaeromyxobacter paludicola sp. nov., isolated from paddy soils.</title>
        <authorList>
            <person name="Itoh H."/>
            <person name="Xu Z."/>
            <person name="Mise K."/>
            <person name="Masuda Y."/>
            <person name="Ushijima N."/>
            <person name="Hayakawa C."/>
            <person name="Shiratori Y."/>
            <person name="Senoo K."/>
        </authorList>
    </citation>
    <scope>NUCLEOTIDE SEQUENCE [LARGE SCALE GENOMIC DNA]</scope>
    <source>
        <strain evidence="9">Red232</strain>
    </source>
</reference>
<feature type="domain" description="Histidine kinase" evidence="6">
    <location>
        <begin position="268"/>
        <end position="483"/>
    </location>
</feature>
<dbReference type="Proteomes" id="UP001162891">
    <property type="component" value="Chromosome"/>
</dbReference>
<proteinExistence type="predicted"/>
<dbReference type="InterPro" id="IPR036097">
    <property type="entry name" value="HisK_dim/P_sf"/>
</dbReference>
<dbReference type="InterPro" id="IPR004358">
    <property type="entry name" value="Sig_transdc_His_kin-like_C"/>
</dbReference>
<dbReference type="SMART" id="SM00388">
    <property type="entry name" value="HisKA"/>
    <property type="match status" value="1"/>
</dbReference>
<dbReference type="RefSeq" id="WP_248355717.1">
    <property type="nucleotide sequence ID" value="NZ_AP025591.1"/>
</dbReference>
<evidence type="ECO:0000256" key="5">
    <source>
        <dbReference type="SAM" id="Phobius"/>
    </source>
</evidence>
<dbReference type="EMBL" id="AP025591">
    <property type="protein sequence ID" value="BDG06268.1"/>
    <property type="molecule type" value="Genomic_DNA"/>
</dbReference>
<evidence type="ECO:0000259" key="6">
    <source>
        <dbReference type="PROSITE" id="PS50109"/>
    </source>
</evidence>
<gene>
    <name evidence="8" type="ORF">AMOR_52640</name>
</gene>
<feature type="domain" description="Response regulatory" evidence="7">
    <location>
        <begin position="505"/>
        <end position="620"/>
    </location>
</feature>
<dbReference type="Gene3D" id="3.30.565.10">
    <property type="entry name" value="Histidine kinase-like ATPase, C-terminal domain"/>
    <property type="match status" value="1"/>
</dbReference>
<dbReference type="InterPro" id="IPR001789">
    <property type="entry name" value="Sig_transdc_resp-reg_receiver"/>
</dbReference>
<evidence type="ECO:0000256" key="4">
    <source>
        <dbReference type="PROSITE-ProRule" id="PRU00169"/>
    </source>
</evidence>
<evidence type="ECO:0000256" key="3">
    <source>
        <dbReference type="ARBA" id="ARBA00022553"/>
    </source>
</evidence>
<dbReference type="Gene3D" id="1.10.287.130">
    <property type="match status" value="1"/>
</dbReference>